<dbReference type="EMBL" id="AZAC01000056">
    <property type="protein sequence ID" value="KIX11521.1"/>
    <property type="molecule type" value="Genomic_DNA"/>
</dbReference>
<comment type="caution">
    <text evidence="2">The sequence shown here is derived from an EMBL/GenBank/DDBJ whole genome shotgun (WGS) entry which is preliminary data.</text>
</comment>
<dbReference type="STRING" id="1429043.X474_23775"/>
<protein>
    <submittedName>
        <fullName evidence="2">Uncharacterized protein</fullName>
    </submittedName>
</protein>
<keyword evidence="1" id="KW-0472">Membrane</keyword>
<dbReference type="RefSeq" id="WP_044351888.1">
    <property type="nucleotide sequence ID" value="NZ_AZAC01000056.1"/>
</dbReference>
<dbReference type="OrthoDB" id="9781459at2"/>
<organism evidence="2 3">
    <name type="scientific">Dethiosulfatarculus sandiegensis</name>
    <dbReference type="NCBI Taxonomy" id="1429043"/>
    <lineage>
        <taxon>Bacteria</taxon>
        <taxon>Pseudomonadati</taxon>
        <taxon>Thermodesulfobacteriota</taxon>
        <taxon>Desulfarculia</taxon>
        <taxon>Desulfarculales</taxon>
        <taxon>Desulfarculaceae</taxon>
        <taxon>Dethiosulfatarculus</taxon>
    </lineage>
</organism>
<sequence length="218" mass="24222">MNSSPAQNFIPASDHLVKSGCRSGLRDWVVLSILNGLLLGLSHLIYFTYVFAGPGAVVLNFYHQAVESLLLASVYLMMAYVAPKRRPFTKNAFIWGVMGLLMGWWPILPVAIPAGLLADRVIRWAVPKRRHGWVLITFAFYATMLCLANYWPLFLTSFEAVIKRLSAMHQIISQLVAMLTLPVLGSMLAATFGCALLGGYMAQRLIIKHFAWEDSGSC</sequence>
<dbReference type="InParanoid" id="A0A0D2J772"/>
<keyword evidence="3" id="KW-1185">Reference proteome</keyword>
<evidence type="ECO:0000313" key="3">
    <source>
        <dbReference type="Proteomes" id="UP000032233"/>
    </source>
</evidence>
<feature type="transmembrane region" description="Helical" evidence="1">
    <location>
        <begin position="28"/>
        <end position="49"/>
    </location>
</feature>
<proteinExistence type="predicted"/>
<evidence type="ECO:0000256" key="1">
    <source>
        <dbReference type="SAM" id="Phobius"/>
    </source>
</evidence>
<feature type="transmembrane region" description="Helical" evidence="1">
    <location>
        <begin position="93"/>
        <end position="112"/>
    </location>
</feature>
<gene>
    <name evidence="2" type="ORF">X474_23775</name>
</gene>
<dbReference type="Pfam" id="PF09605">
    <property type="entry name" value="Trep_Strep"/>
    <property type="match status" value="1"/>
</dbReference>
<reference evidence="2 3" key="1">
    <citation type="submission" date="2013-11" db="EMBL/GenBank/DDBJ databases">
        <title>Metagenomic analysis of a methanogenic consortium involved in long chain n-alkane degradation.</title>
        <authorList>
            <person name="Davidova I.A."/>
            <person name="Callaghan A.V."/>
            <person name="Wawrik B."/>
            <person name="Pruitt S."/>
            <person name="Marks C."/>
            <person name="Duncan K.E."/>
            <person name="Suflita J.M."/>
        </authorList>
    </citation>
    <scope>NUCLEOTIDE SEQUENCE [LARGE SCALE GENOMIC DNA]</scope>
    <source>
        <strain evidence="2 3">SPR</strain>
    </source>
</reference>
<feature type="transmembrane region" description="Helical" evidence="1">
    <location>
        <begin position="61"/>
        <end position="81"/>
    </location>
</feature>
<dbReference type="InterPro" id="IPR011733">
    <property type="entry name" value="CHP02185_IM"/>
</dbReference>
<name>A0A0D2J772_9BACT</name>
<dbReference type="AlphaFoldDB" id="A0A0D2J772"/>
<feature type="transmembrane region" description="Helical" evidence="1">
    <location>
        <begin position="132"/>
        <end position="154"/>
    </location>
</feature>
<accession>A0A0D2J772</accession>
<keyword evidence="1" id="KW-1133">Transmembrane helix</keyword>
<feature type="transmembrane region" description="Helical" evidence="1">
    <location>
        <begin position="175"/>
        <end position="202"/>
    </location>
</feature>
<dbReference type="Proteomes" id="UP000032233">
    <property type="component" value="Unassembled WGS sequence"/>
</dbReference>
<keyword evidence="1" id="KW-0812">Transmembrane</keyword>
<evidence type="ECO:0000313" key="2">
    <source>
        <dbReference type="EMBL" id="KIX11521.1"/>
    </source>
</evidence>